<dbReference type="InterPro" id="IPR006311">
    <property type="entry name" value="TAT_signal"/>
</dbReference>
<dbReference type="InterPro" id="IPR007160">
    <property type="entry name" value="DUF362"/>
</dbReference>
<protein>
    <recommendedName>
        <fullName evidence="1">DUF362 domain-containing protein</fullName>
    </recommendedName>
</protein>
<dbReference type="Proteomes" id="UP000014400">
    <property type="component" value="Unassembled WGS sequence"/>
</dbReference>
<dbReference type="PROSITE" id="PS51318">
    <property type="entry name" value="TAT"/>
    <property type="match status" value="1"/>
</dbReference>
<accession>S3BES1</accession>
<evidence type="ECO:0000259" key="1">
    <source>
        <dbReference type="Pfam" id="PF04015"/>
    </source>
</evidence>
<name>S3BES1_9BURK</name>
<feature type="domain" description="DUF362" evidence="1">
    <location>
        <begin position="66"/>
        <end position="281"/>
    </location>
</feature>
<dbReference type="HOGENOM" id="CLU_046240_1_0_4"/>
<dbReference type="PATRIC" id="fig|1203554.3.peg.1448"/>
<dbReference type="AlphaFoldDB" id="S3BES1"/>
<dbReference type="EMBL" id="ATCF01000019">
    <property type="protein sequence ID" value="EPD98931.1"/>
    <property type="molecule type" value="Genomic_DNA"/>
</dbReference>
<keyword evidence="3" id="KW-1185">Reference proteome</keyword>
<dbReference type="eggNOG" id="COG2768">
    <property type="taxonomic scope" value="Bacteria"/>
</dbReference>
<dbReference type="STRING" id="1203554.HMPREF1476_01386"/>
<evidence type="ECO:0000313" key="3">
    <source>
        <dbReference type="Proteomes" id="UP000014400"/>
    </source>
</evidence>
<reference evidence="2 3" key="1">
    <citation type="submission" date="2013-04" db="EMBL/GenBank/DDBJ databases">
        <title>The Genome Sequence of Sutterella wadsworthensis HGA0223.</title>
        <authorList>
            <consortium name="The Broad Institute Genomics Platform"/>
            <person name="Earl A."/>
            <person name="Ward D."/>
            <person name="Feldgarden M."/>
            <person name="Gevers D."/>
            <person name="Schmidt T.M."/>
            <person name="Dover J."/>
            <person name="Dai D."/>
            <person name="Walker B."/>
            <person name="Young S."/>
            <person name="Zeng Q."/>
            <person name="Gargeya S."/>
            <person name="Fitzgerald M."/>
            <person name="Haas B."/>
            <person name="Abouelleil A."/>
            <person name="Allen A.W."/>
            <person name="Alvarado L."/>
            <person name="Arachchi H.M."/>
            <person name="Berlin A.M."/>
            <person name="Chapman S.B."/>
            <person name="Gainer-Dewar J."/>
            <person name="Goldberg J."/>
            <person name="Griggs A."/>
            <person name="Gujja S."/>
            <person name="Hansen M."/>
            <person name="Howarth C."/>
            <person name="Imamovic A."/>
            <person name="Ireland A."/>
            <person name="Larimer J."/>
            <person name="McCowan C."/>
            <person name="Murphy C."/>
            <person name="Pearson M."/>
            <person name="Poon T.W."/>
            <person name="Priest M."/>
            <person name="Roberts A."/>
            <person name="Saif S."/>
            <person name="Shea T."/>
            <person name="Sisk P."/>
            <person name="Sykes S."/>
            <person name="Wortman J."/>
            <person name="Nusbaum C."/>
            <person name="Birren B."/>
        </authorList>
    </citation>
    <scope>NUCLEOTIDE SEQUENCE [LARGE SCALE GENOMIC DNA]</scope>
    <source>
        <strain evidence="2 3">HGA0223</strain>
    </source>
</reference>
<comment type="caution">
    <text evidence="2">The sequence shown here is derived from an EMBL/GenBank/DDBJ whole genome shotgun (WGS) entry which is preliminary data.</text>
</comment>
<organism evidence="2 3">
    <name type="scientific">Sutterella wadsworthensis HGA0223</name>
    <dbReference type="NCBI Taxonomy" id="1203554"/>
    <lineage>
        <taxon>Bacteria</taxon>
        <taxon>Pseudomonadati</taxon>
        <taxon>Pseudomonadota</taxon>
        <taxon>Betaproteobacteria</taxon>
        <taxon>Burkholderiales</taxon>
        <taxon>Sutterellaceae</taxon>
        <taxon>Sutterella</taxon>
    </lineage>
</organism>
<gene>
    <name evidence="2" type="ORF">HMPREF1476_01386</name>
</gene>
<evidence type="ECO:0000313" key="2">
    <source>
        <dbReference type="EMBL" id="EPD98931.1"/>
    </source>
</evidence>
<sequence>MNMTRKDFLKTAGACALGAVGTAAGAEAPAAGTETGRAKVYFSPVIDSDHLNKLYDLIKDNLSGKIAIKLHTGERHGPNILPREMVKSLQARIPESTIVETNTLYHGDRYTTEDHLKTLEINGWTFCPVDIMDAEGTVNLPVKGGKHFKEVSMGGHIVNYDSMLVLTHFKGHAMGGFGGSMKNIAIGCADGRIGKQQVHAVSDVNLPWDQWPGKEMLMETMAESAKAVCDYFGQKIVFINVLRRMSVDCDCAGTSAAEPTIPDIGILASTDILAIDQASVDLVYGRPAAEKHDLVERIESRRGLHQLTAMKALGMGHDQYDLITVP</sequence>
<proteinExistence type="predicted"/>
<dbReference type="Pfam" id="PF04015">
    <property type="entry name" value="DUF362"/>
    <property type="match status" value="1"/>
</dbReference>